<gene>
    <name evidence="1" type="ORF">LCGC14_2521330</name>
</gene>
<feature type="non-terminal residue" evidence="1">
    <location>
        <position position="1"/>
    </location>
</feature>
<dbReference type="EMBL" id="LAZR01040680">
    <property type="protein sequence ID" value="KKL13883.1"/>
    <property type="molecule type" value="Genomic_DNA"/>
</dbReference>
<dbReference type="InterPro" id="IPR014729">
    <property type="entry name" value="Rossmann-like_a/b/a_fold"/>
</dbReference>
<dbReference type="AlphaFoldDB" id="A0A0F9DPM3"/>
<organism evidence="1">
    <name type="scientific">marine sediment metagenome</name>
    <dbReference type="NCBI Taxonomy" id="412755"/>
    <lineage>
        <taxon>unclassified sequences</taxon>
        <taxon>metagenomes</taxon>
        <taxon>ecological metagenomes</taxon>
    </lineage>
</organism>
<reference evidence="1" key="1">
    <citation type="journal article" date="2015" name="Nature">
        <title>Complex archaea that bridge the gap between prokaryotes and eukaryotes.</title>
        <authorList>
            <person name="Spang A."/>
            <person name="Saw J.H."/>
            <person name="Jorgensen S.L."/>
            <person name="Zaremba-Niedzwiedzka K."/>
            <person name="Martijn J."/>
            <person name="Lind A.E."/>
            <person name="van Eijk R."/>
            <person name="Schleper C."/>
            <person name="Guy L."/>
            <person name="Ettema T.J."/>
        </authorList>
    </citation>
    <scope>NUCLEOTIDE SEQUENCE</scope>
</reference>
<evidence type="ECO:0000313" key="1">
    <source>
        <dbReference type="EMBL" id="KKL13883.1"/>
    </source>
</evidence>
<comment type="caution">
    <text evidence="1">The sequence shown here is derived from an EMBL/GenBank/DDBJ whole genome shotgun (WGS) entry which is preliminary data.</text>
</comment>
<proteinExistence type="predicted"/>
<sequence>ISSIIAGDCIDELACGYYKHQDLQEETYQNYLQRLQAEHLEPLNRNSGKVMVYLPFADDRITNLFHCIPLYHKVDLEGRKLIIMELAEGKVPTENIERRKYGLGTSIHKIGV</sequence>
<dbReference type="Gene3D" id="3.40.50.620">
    <property type="entry name" value="HUPs"/>
    <property type="match status" value="1"/>
</dbReference>
<protein>
    <submittedName>
        <fullName evidence="1">Uncharacterized protein</fullName>
    </submittedName>
</protein>
<dbReference type="SUPFAM" id="SSF52402">
    <property type="entry name" value="Adenine nucleotide alpha hydrolases-like"/>
    <property type="match status" value="1"/>
</dbReference>
<accession>A0A0F9DPM3</accession>
<name>A0A0F9DPM3_9ZZZZ</name>